<dbReference type="InterPro" id="IPR032675">
    <property type="entry name" value="LRR_dom_sf"/>
</dbReference>
<proteinExistence type="predicted"/>
<dbReference type="Gene3D" id="3.80.10.10">
    <property type="entry name" value="Ribonuclease Inhibitor"/>
    <property type="match status" value="1"/>
</dbReference>
<sequence length="398" mass="45339">MGKGKGHQAGAFASKKLRFSYQKEWQAQVPSSRRRIRRKNTTSTTEEPKERPRVRIRNLRGMLEERHFMDRAEVMDQQQKRKRNVDGKRLPPGWIFTFDNGSFSRIVDDSHGSRRQRCGGSCRIPSLQELCLQRLAPVLDDYVQALGRDVVHKYLGSLSSDALQDLSIQVSMSNGLNDDTLYCLAHHVHIKGLCIQPQQTQHDEYYDDDGDKMHPAKLLCQESLLRDLLPKFDWLRIVPDSWEDEEQKQDSNDVGFNTAIEDWNGGTCTRLKRLELAYMLHLDLATCEALLPKLGGSGLTHLSLRGSLTWETGPDVIWHLREWCPALQVLDVSCCGAWMTEGLVKCLLLDFPRLKLRLQHCLLATEQVALELAYPKNVIVSEEQGLLLVGGRLLLGSK</sequence>
<evidence type="ECO:0000256" key="1">
    <source>
        <dbReference type="SAM" id="MobiDB-lite"/>
    </source>
</evidence>
<organism evidence="2">
    <name type="scientific">Grammatophora oceanica</name>
    <dbReference type="NCBI Taxonomy" id="210454"/>
    <lineage>
        <taxon>Eukaryota</taxon>
        <taxon>Sar</taxon>
        <taxon>Stramenopiles</taxon>
        <taxon>Ochrophyta</taxon>
        <taxon>Bacillariophyta</taxon>
        <taxon>Fragilariophyceae</taxon>
        <taxon>Fragilariophycidae</taxon>
        <taxon>Rhabdonematales</taxon>
        <taxon>Grammatophoraceae</taxon>
        <taxon>Grammatophora</taxon>
    </lineage>
</organism>
<name>A0A7S1USJ0_9STRA</name>
<protein>
    <submittedName>
        <fullName evidence="2">Uncharacterized protein</fullName>
    </submittedName>
</protein>
<feature type="region of interest" description="Disordered" evidence="1">
    <location>
        <begin position="23"/>
        <end position="53"/>
    </location>
</feature>
<dbReference type="AlphaFoldDB" id="A0A7S1USJ0"/>
<evidence type="ECO:0000313" key="2">
    <source>
        <dbReference type="EMBL" id="CAD9275626.1"/>
    </source>
</evidence>
<dbReference type="SUPFAM" id="SSF52047">
    <property type="entry name" value="RNI-like"/>
    <property type="match status" value="1"/>
</dbReference>
<gene>
    <name evidence="2" type="ORF">GOCE00092_LOCUS4534</name>
</gene>
<accession>A0A7S1USJ0</accession>
<dbReference type="EMBL" id="HBGK01008733">
    <property type="protein sequence ID" value="CAD9275626.1"/>
    <property type="molecule type" value="Transcribed_RNA"/>
</dbReference>
<reference evidence="2" key="1">
    <citation type="submission" date="2021-01" db="EMBL/GenBank/DDBJ databases">
        <authorList>
            <person name="Corre E."/>
            <person name="Pelletier E."/>
            <person name="Niang G."/>
            <person name="Scheremetjew M."/>
            <person name="Finn R."/>
            <person name="Kale V."/>
            <person name="Holt S."/>
            <person name="Cochrane G."/>
            <person name="Meng A."/>
            <person name="Brown T."/>
            <person name="Cohen L."/>
        </authorList>
    </citation>
    <scope>NUCLEOTIDE SEQUENCE</scope>
    <source>
        <strain evidence="2">CCMP 410</strain>
    </source>
</reference>